<dbReference type="Gene3D" id="1.10.10.10">
    <property type="entry name" value="Winged helix-like DNA-binding domain superfamily/Winged helix DNA-binding domain"/>
    <property type="match status" value="1"/>
</dbReference>
<feature type="binding site" evidence="10">
    <location>
        <position position="132"/>
    </location>
    <ligand>
        <name>Zn(2+)</name>
        <dbReference type="ChEBI" id="CHEBI:29105"/>
    </ligand>
</feature>
<dbReference type="PANTHER" id="PTHR33202:SF8">
    <property type="entry name" value="PEROXIDE-RESPONSIVE REPRESSOR PERR"/>
    <property type="match status" value="1"/>
</dbReference>
<evidence type="ECO:0000256" key="7">
    <source>
        <dbReference type="ARBA" id="ARBA00023015"/>
    </source>
</evidence>
<gene>
    <name evidence="14" type="ORF">COV55_03060</name>
</gene>
<dbReference type="SUPFAM" id="SSF54862">
    <property type="entry name" value="4Fe-4S ferredoxins"/>
    <property type="match status" value="1"/>
</dbReference>
<dbReference type="GO" id="GO:0000976">
    <property type="term" value="F:transcription cis-regulatory region binding"/>
    <property type="evidence" value="ECO:0007669"/>
    <property type="project" value="TreeGrafter"/>
</dbReference>
<proteinExistence type="inferred from homology"/>
<dbReference type="InterPro" id="IPR036388">
    <property type="entry name" value="WH-like_DNA-bd_sf"/>
</dbReference>
<evidence type="ECO:0000256" key="4">
    <source>
        <dbReference type="ARBA" id="ARBA00022833"/>
    </source>
</evidence>
<feature type="binding site" evidence="10">
    <location>
        <position position="91"/>
    </location>
    <ligand>
        <name>Zn(2+)</name>
        <dbReference type="ChEBI" id="CHEBI:29105"/>
    </ligand>
</feature>
<reference evidence="14 15" key="1">
    <citation type="submission" date="2017-09" db="EMBL/GenBank/DDBJ databases">
        <title>Depth-based differentiation of microbial function through sediment-hosted aquifers and enrichment of novel symbionts in the deep terrestrial subsurface.</title>
        <authorList>
            <person name="Probst A.J."/>
            <person name="Ladd B."/>
            <person name="Jarett J.K."/>
            <person name="Geller-Mcgrath D.E."/>
            <person name="Sieber C.M."/>
            <person name="Emerson J.B."/>
            <person name="Anantharaman K."/>
            <person name="Thomas B.C."/>
            <person name="Malmstrom R."/>
            <person name="Stieglmeier M."/>
            <person name="Klingl A."/>
            <person name="Woyke T."/>
            <person name="Ryan C.M."/>
            <person name="Banfield J.F."/>
        </authorList>
    </citation>
    <scope>NUCLEOTIDE SEQUENCE [LARGE SCALE GENOMIC DNA]</scope>
    <source>
        <strain evidence="14">CG11_big_fil_rev_8_21_14_0_20_36_20</strain>
    </source>
</reference>
<dbReference type="GO" id="GO:0009055">
    <property type="term" value="F:electron transfer activity"/>
    <property type="evidence" value="ECO:0007669"/>
    <property type="project" value="UniProtKB-UniRule"/>
</dbReference>
<dbReference type="GO" id="GO:1900376">
    <property type="term" value="P:regulation of secondary metabolite biosynthetic process"/>
    <property type="evidence" value="ECO:0007669"/>
    <property type="project" value="TreeGrafter"/>
</dbReference>
<feature type="domain" description="4Fe-4S ferredoxin-type" evidence="13">
    <location>
        <begin position="146"/>
        <end position="174"/>
    </location>
</feature>
<comment type="cofactor">
    <cofactor evidence="11">
        <name>Mn(2+)</name>
        <dbReference type="ChEBI" id="CHEBI:29035"/>
    </cofactor>
    <cofactor evidence="11">
        <name>Fe(2+)</name>
        <dbReference type="ChEBI" id="CHEBI:29033"/>
    </cofactor>
    <text evidence="11">Binds 1 Mn(2+) or Fe(2+) ion per subunit.</text>
</comment>
<organism evidence="14 15">
    <name type="scientific">Candidatus Komeilibacteria bacterium CG11_big_fil_rev_8_21_14_0_20_36_20</name>
    <dbReference type="NCBI Taxonomy" id="1974477"/>
    <lineage>
        <taxon>Bacteria</taxon>
        <taxon>Candidatus Komeiliibacteriota</taxon>
    </lineage>
</organism>
<feature type="binding site" evidence="10">
    <location>
        <position position="129"/>
    </location>
    <ligand>
        <name>Zn(2+)</name>
        <dbReference type="ChEBI" id="CHEBI:29105"/>
    </ligand>
</feature>
<dbReference type="InterPro" id="IPR036390">
    <property type="entry name" value="WH_DNA-bd_sf"/>
</dbReference>
<keyword evidence="2" id="KW-0678">Repressor</keyword>
<evidence type="ECO:0000313" key="15">
    <source>
        <dbReference type="Proteomes" id="UP000230564"/>
    </source>
</evidence>
<dbReference type="GO" id="GO:0008270">
    <property type="term" value="F:zinc ion binding"/>
    <property type="evidence" value="ECO:0007669"/>
    <property type="project" value="TreeGrafter"/>
</dbReference>
<dbReference type="GO" id="GO:0045892">
    <property type="term" value="P:negative regulation of DNA-templated transcription"/>
    <property type="evidence" value="ECO:0007669"/>
    <property type="project" value="TreeGrafter"/>
</dbReference>
<evidence type="ECO:0000256" key="12">
    <source>
        <dbReference type="RuleBase" id="RU368020"/>
    </source>
</evidence>
<dbReference type="InterPro" id="IPR001080">
    <property type="entry name" value="3Fe4S_ferredoxin"/>
</dbReference>
<keyword evidence="6 12" id="KW-0411">Iron-sulfur</keyword>
<keyword evidence="7" id="KW-0805">Transcription regulation</keyword>
<comment type="similarity">
    <text evidence="1">Belongs to the Fur family.</text>
</comment>
<dbReference type="GO" id="GO:0003700">
    <property type="term" value="F:DNA-binding transcription factor activity"/>
    <property type="evidence" value="ECO:0007669"/>
    <property type="project" value="InterPro"/>
</dbReference>
<evidence type="ECO:0000256" key="6">
    <source>
        <dbReference type="ARBA" id="ARBA00023014"/>
    </source>
</evidence>
<name>A0A2H0NE89_9BACT</name>
<evidence type="ECO:0000259" key="13">
    <source>
        <dbReference type="PROSITE" id="PS51379"/>
    </source>
</evidence>
<evidence type="ECO:0000256" key="9">
    <source>
        <dbReference type="ARBA" id="ARBA00023163"/>
    </source>
</evidence>
<evidence type="ECO:0000256" key="11">
    <source>
        <dbReference type="PIRSR" id="PIRSR602481-2"/>
    </source>
</evidence>
<dbReference type="PRINTS" id="PR00352">
    <property type="entry name" value="3FE4SFRDOXIN"/>
</dbReference>
<dbReference type="Pfam" id="PF01475">
    <property type="entry name" value="FUR"/>
    <property type="match status" value="1"/>
</dbReference>
<keyword evidence="4 10" id="KW-0862">Zinc</keyword>
<dbReference type="AlphaFoldDB" id="A0A2H0NE89"/>
<dbReference type="Pfam" id="PF13370">
    <property type="entry name" value="Fer4_13"/>
    <property type="match status" value="1"/>
</dbReference>
<dbReference type="CDD" id="cd07153">
    <property type="entry name" value="Fur_like"/>
    <property type="match status" value="1"/>
</dbReference>
<dbReference type="GO" id="GO:0051536">
    <property type="term" value="F:iron-sulfur cluster binding"/>
    <property type="evidence" value="ECO:0007669"/>
    <property type="project" value="UniProtKB-KW"/>
</dbReference>
<sequence>MLTKEKLQLPYKSRLTKQRQILLNFLKNDYSHPTVEQVYQKLRQTMPHISLGTIYRNLKFLAQMGLIKELNLPDQISRFDGQKKDHDHFFCHVCKNIYDIPKYPLPKKHLRQSGDYLCGECRLYYFGICNQCRDKSPCLKINYKTMKVKIDRELCTSVATCIAVAPNTFELDDEGIAIIKNPKGDDEKTILQAAQSCPVNAILVYDDHGQQIHPPLK</sequence>
<comment type="function">
    <text evidence="12">Ferredoxins are iron-sulfur proteins that transfer electrons in a wide variety of metabolic reactions.</text>
</comment>
<dbReference type="EMBL" id="PCWQ01000012">
    <property type="protein sequence ID" value="PIR06495.1"/>
    <property type="molecule type" value="Genomic_DNA"/>
</dbReference>
<dbReference type="Gene3D" id="3.30.1490.190">
    <property type="match status" value="1"/>
</dbReference>
<evidence type="ECO:0000256" key="10">
    <source>
        <dbReference type="PIRSR" id="PIRSR602481-1"/>
    </source>
</evidence>
<keyword evidence="9" id="KW-0804">Transcription</keyword>
<evidence type="ECO:0000313" key="14">
    <source>
        <dbReference type="EMBL" id="PIR06495.1"/>
    </source>
</evidence>
<feature type="binding site" evidence="10">
    <location>
        <position position="94"/>
    </location>
    <ligand>
        <name>Zn(2+)</name>
        <dbReference type="ChEBI" id="CHEBI:29105"/>
    </ligand>
</feature>
<evidence type="ECO:0000256" key="5">
    <source>
        <dbReference type="ARBA" id="ARBA00023004"/>
    </source>
</evidence>
<comment type="caution">
    <text evidence="14">The sequence shown here is derived from an EMBL/GenBank/DDBJ whole genome shotgun (WGS) entry which is preliminary data.</text>
</comment>
<dbReference type="InterPro" id="IPR043135">
    <property type="entry name" value="Fur_C"/>
</dbReference>
<accession>A0A2H0NE89</accession>
<keyword evidence="8" id="KW-0238">DNA-binding</keyword>
<keyword evidence="3 10" id="KW-0479">Metal-binding</keyword>
<comment type="cofactor">
    <cofactor evidence="10">
        <name>Zn(2+)</name>
        <dbReference type="ChEBI" id="CHEBI:29105"/>
    </cofactor>
    <text evidence="10">Binds 1 zinc ion per subunit.</text>
</comment>
<keyword evidence="5 11" id="KW-0408">Iron</keyword>
<dbReference type="Gene3D" id="3.30.70.20">
    <property type="match status" value="1"/>
</dbReference>
<dbReference type="SUPFAM" id="SSF46785">
    <property type="entry name" value="Winged helix' DNA-binding domain"/>
    <property type="match status" value="1"/>
</dbReference>
<feature type="binding site" evidence="11">
    <location>
        <position position="87"/>
    </location>
    <ligand>
        <name>Fe cation</name>
        <dbReference type="ChEBI" id="CHEBI:24875"/>
    </ligand>
</feature>
<evidence type="ECO:0000256" key="2">
    <source>
        <dbReference type="ARBA" id="ARBA00022491"/>
    </source>
</evidence>
<dbReference type="PROSITE" id="PS51379">
    <property type="entry name" value="4FE4S_FER_2"/>
    <property type="match status" value="1"/>
</dbReference>
<dbReference type="InterPro" id="IPR002481">
    <property type="entry name" value="FUR"/>
</dbReference>
<evidence type="ECO:0000256" key="3">
    <source>
        <dbReference type="ARBA" id="ARBA00022723"/>
    </source>
</evidence>
<dbReference type="InterPro" id="IPR017896">
    <property type="entry name" value="4Fe4S_Fe-S-bd"/>
</dbReference>
<evidence type="ECO:0000256" key="1">
    <source>
        <dbReference type="ARBA" id="ARBA00007957"/>
    </source>
</evidence>
<dbReference type="GO" id="GO:0005506">
    <property type="term" value="F:iron ion binding"/>
    <property type="evidence" value="ECO:0007669"/>
    <property type="project" value="UniProtKB-UniRule"/>
</dbReference>
<dbReference type="Proteomes" id="UP000230564">
    <property type="component" value="Unassembled WGS sequence"/>
</dbReference>
<keyword evidence="12" id="KW-0813">Transport</keyword>
<protein>
    <recommendedName>
        <fullName evidence="12">Ferredoxin</fullName>
    </recommendedName>
</protein>
<keyword evidence="12" id="KW-0249">Electron transport</keyword>
<evidence type="ECO:0000256" key="8">
    <source>
        <dbReference type="ARBA" id="ARBA00023125"/>
    </source>
</evidence>
<dbReference type="PANTHER" id="PTHR33202">
    <property type="entry name" value="ZINC UPTAKE REGULATION PROTEIN"/>
    <property type="match status" value="1"/>
</dbReference>